<keyword evidence="1" id="KW-1133">Transmembrane helix</keyword>
<dbReference type="AlphaFoldDB" id="A0A660SLV2"/>
<organism evidence="2 3">
    <name type="scientific">candidate division TA06 bacterium</name>
    <dbReference type="NCBI Taxonomy" id="2250710"/>
    <lineage>
        <taxon>Bacteria</taxon>
        <taxon>Bacteria division TA06</taxon>
    </lineage>
</organism>
<keyword evidence="1" id="KW-0812">Transmembrane</keyword>
<accession>A0A660SLV2</accession>
<reference evidence="2 3" key="1">
    <citation type="submission" date="2018-06" db="EMBL/GenBank/DDBJ databases">
        <title>Extensive metabolic versatility and redundancy in microbially diverse, dynamic hydrothermal sediments.</title>
        <authorList>
            <person name="Dombrowski N."/>
            <person name="Teske A."/>
            <person name="Baker B.J."/>
        </authorList>
    </citation>
    <scope>NUCLEOTIDE SEQUENCE [LARGE SCALE GENOMIC DNA]</scope>
    <source>
        <strain evidence="2">B10_G13</strain>
    </source>
</reference>
<sequence>MFNLISIILVNLTIGSFYTYYPNRFESMKNKTEVNVMVKNDTFYVDALCYAKYGIISETLDRDYININE</sequence>
<gene>
    <name evidence="2" type="ORF">DRP43_02425</name>
</gene>
<evidence type="ECO:0000313" key="3">
    <source>
        <dbReference type="Proteomes" id="UP000271125"/>
    </source>
</evidence>
<evidence type="ECO:0000256" key="1">
    <source>
        <dbReference type="SAM" id="Phobius"/>
    </source>
</evidence>
<protein>
    <submittedName>
        <fullName evidence="2">Uncharacterized protein</fullName>
    </submittedName>
</protein>
<keyword evidence="1" id="KW-0472">Membrane</keyword>
<proteinExistence type="predicted"/>
<feature type="transmembrane region" description="Helical" evidence="1">
    <location>
        <begin position="6"/>
        <end position="21"/>
    </location>
</feature>
<name>A0A660SLV2_UNCT6</name>
<comment type="caution">
    <text evidence="2">The sequence shown here is derived from an EMBL/GenBank/DDBJ whole genome shotgun (WGS) entry which is preliminary data.</text>
</comment>
<evidence type="ECO:0000313" key="2">
    <source>
        <dbReference type="EMBL" id="RKX71492.1"/>
    </source>
</evidence>
<dbReference type="Proteomes" id="UP000271125">
    <property type="component" value="Unassembled WGS sequence"/>
</dbReference>
<dbReference type="EMBL" id="QNBD01000088">
    <property type="protein sequence ID" value="RKX71492.1"/>
    <property type="molecule type" value="Genomic_DNA"/>
</dbReference>